<dbReference type="GeneID" id="70178844"/>
<dbReference type="InterPro" id="IPR036291">
    <property type="entry name" value="NAD(P)-bd_dom_sf"/>
</dbReference>
<gene>
    <name evidence="2" type="ORF">B0I36DRAFT_234338</name>
</gene>
<dbReference type="Proteomes" id="UP000756346">
    <property type="component" value="Unassembled WGS sequence"/>
</dbReference>
<dbReference type="Gene3D" id="3.30.360.10">
    <property type="entry name" value="Dihydrodipicolinate Reductase, domain 2"/>
    <property type="match status" value="2"/>
</dbReference>
<dbReference type="InterPro" id="IPR000683">
    <property type="entry name" value="Gfo/Idh/MocA-like_OxRdtase_N"/>
</dbReference>
<dbReference type="SUPFAM" id="SSF55347">
    <property type="entry name" value="Glyceraldehyde-3-phosphate dehydrogenase-like, C-terminal domain"/>
    <property type="match status" value="1"/>
</dbReference>
<sequence length="555" mass="62484">MSPNPPRVLVIGAGSRGRTYARCTVSSCNGVVAGVVEPDDYKRRRFGELFIWGEEEQGQRREPPEGSQFRDWRDFIAWETDRRRRKAEEQNEGESRPVPEGVDAVFVCVRDELHHDVVMGLAPLGLHIMCEKPLATTLADCMAMYRALAPHQEQKIFSVCHVMRYSPHNLMLRSLLFGDGKNGADLPDHHQEDGGQRRGAIGDILSIHHTEPVGWWHFAHSYVRGNWRRESVTAPSLLTKSCHDIDLILWLLCSPPPGADTSAPPHLPATVSSSGAVQFFKKSRKPKGAGRDTTNCLSCPVEKDCMYSSKRIYVGKKHMGLETGNTGWPLSIVMPDIESFDAGGRGAGPEEHADSPRRQELLRRLAEDYDASTTPDDEIKSRNWFGRCVFESDNDVCDEQTVTMTWDEELDGETSSTATHRGAKQATFHMIAQTKRQCQRYTHIYGTEGEIYADSWTITVEDFRTGETRVYTPRMETLGHGGGDVGLTRQFIMAVDKVKNHGWSAPEAQHEFIGCTLEELVRSHAMVFAAEEARRDKTVVDWRTWWQGKVESISL</sequence>
<feature type="domain" description="Gfo/Idh/MocA-like oxidoreductase N-terminal" evidence="1">
    <location>
        <begin position="7"/>
        <end position="153"/>
    </location>
</feature>
<dbReference type="Pfam" id="PF01408">
    <property type="entry name" value="GFO_IDH_MocA"/>
    <property type="match status" value="1"/>
</dbReference>
<comment type="caution">
    <text evidence="2">The sequence shown here is derived from an EMBL/GenBank/DDBJ whole genome shotgun (WGS) entry which is preliminary data.</text>
</comment>
<protein>
    <recommendedName>
        <fullName evidence="1">Gfo/Idh/MocA-like oxidoreductase N-terminal domain-containing protein</fullName>
    </recommendedName>
</protein>
<dbReference type="PANTHER" id="PTHR43377:SF12">
    <property type="entry name" value="BINDING ROSSMANN FOLD OXIDOREDUCTASE, PUTATIVE (AFU_ORTHOLOGUE AFUA_3G11840)-RELATED"/>
    <property type="match status" value="1"/>
</dbReference>
<dbReference type="GO" id="GO:0000166">
    <property type="term" value="F:nucleotide binding"/>
    <property type="evidence" value="ECO:0007669"/>
    <property type="project" value="InterPro"/>
</dbReference>
<keyword evidence="3" id="KW-1185">Reference proteome</keyword>
<dbReference type="InterPro" id="IPR051450">
    <property type="entry name" value="Gfo/Idh/MocA_Oxidoreductases"/>
</dbReference>
<dbReference type="Gene3D" id="3.40.50.720">
    <property type="entry name" value="NAD(P)-binding Rossmann-like Domain"/>
    <property type="match status" value="1"/>
</dbReference>
<dbReference type="AlphaFoldDB" id="A0A9P9BVH5"/>
<dbReference type="PANTHER" id="PTHR43377">
    <property type="entry name" value="BILIVERDIN REDUCTASE A"/>
    <property type="match status" value="1"/>
</dbReference>
<dbReference type="OrthoDB" id="2129491at2759"/>
<organism evidence="2 3">
    <name type="scientific">Microdochium trichocladiopsis</name>
    <dbReference type="NCBI Taxonomy" id="1682393"/>
    <lineage>
        <taxon>Eukaryota</taxon>
        <taxon>Fungi</taxon>
        <taxon>Dikarya</taxon>
        <taxon>Ascomycota</taxon>
        <taxon>Pezizomycotina</taxon>
        <taxon>Sordariomycetes</taxon>
        <taxon>Xylariomycetidae</taxon>
        <taxon>Xylariales</taxon>
        <taxon>Microdochiaceae</taxon>
        <taxon>Microdochium</taxon>
    </lineage>
</organism>
<evidence type="ECO:0000313" key="2">
    <source>
        <dbReference type="EMBL" id="KAH7039747.1"/>
    </source>
</evidence>
<proteinExistence type="predicted"/>
<evidence type="ECO:0000313" key="3">
    <source>
        <dbReference type="Proteomes" id="UP000756346"/>
    </source>
</evidence>
<accession>A0A9P9BVH5</accession>
<evidence type="ECO:0000259" key="1">
    <source>
        <dbReference type="Pfam" id="PF01408"/>
    </source>
</evidence>
<reference evidence="2" key="1">
    <citation type="journal article" date="2021" name="Nat. Commun.">
        <title>Genetic determinants of endophytism in the Arabidopsis root mycobiome.</title>
        <authorList>
            <person name="Mesny F."/>
            <person name="Miyauchi S."/>
            <person name="Thiergart T."/>
            <person name="Pickel B."/>
            <person name="Atanasova L."/>
            <person name="Karlsson M."/>
            <person name="Huettel B."/>
            <person name="Barry K.W."/>
            <person name="Haridas S."/>
            <person name="Chen C."/>
            <person name="Bauer D."/>
            <person name="Andreopoulos W."/>
            <person name="Pangilinan J."/>
            <person name="LaButti K."/>
            <person name="Riley R."/>
            <person name="Lipzen A."/>
            <person name="Clum A."/>
            <person name="Drula E."/>
            <person name="Henrissat B."/>
            <person name="Kohler A."/>
            <person name="Grigoriev I.V."/>
            <person name="Martin F.M."/>
            <person name="Hacquard S."/>
        </authorList>
    </citation>
    <scope>NUCLEOTIDE SEQUENCE</scope>
    <source>
        <strain evidence="2">MPI-CAGE-CH-0230</strain>
    </source>
</reference>
<dbReference type="RefSeq" id="XP_046017802.1">
    <property type="nucleotide sequence ID" value="XM_046149298.1"/>
</dbReference>
<dbReference type="SUPFAM" id="SSF51735">
    <property type="entry name" value="NAD(P)-binding Rossmann-fold domains"/>
    <property type="match status" value="1"/>
</dbReference>
<name>A0A9P9BVH5_9PEZI</name>
<dbReference type="EMBL" id="JAGTJQ010000001">
    <property type="protein sequence ID" value="KAH7039747.1"/>
    <property type="molecule type" value="Genomic_DNA"/>
</dbReference>